<evidence type="ECO:0000313" key="3">
    <source>
        <dbReference type="Proteomes" id="UP001169027"/>
    </source>
</evidence>
<dbReference type="InterPro" id="IPR038404">
    <property type="entry name" value="TRAP_DctP_sf"/>
</dbReference>
<sequence>MHRRFLIQRAGLAGVLAAGVAPAVHAQALTRWRLASSFAKSQDLLFGAAESFARKVGEMSGGRFQVEVHAAGELMSARDVLDGVQRGAIEACHTSGALFVDHNEAFAFGAAIPFGMNARQLNAWMTEGNGLRLSREFHAGFGAVGFPCGSAGAQRLGWFARELRGASDFKGLKVRFDGLAGRVIARLGGVVQGPASGSDLRDAFSKGLGAAEGLSPYDDQKLGLPKVARFCHTPGWWAGAMQLDLLVNQKAFDALTPDYKAILQSACATVHAELIGRYDARNPAALRELAGAGAQIKPFPRPLLDATFKASMDLCHALDRSNPAWKKLHGDYRAFQQGQLFADRFTEAPFDAYLQGAKL</sequence>
<dbReference type="Pfam" id="PF03480">
    <property type="entry name" value="DctP"/>
    <property type="match status" value="1"/>
</dbReference>
<dbReference type="PANTHER" id="PTHR33376">
    <property type="match status" value="1"/>
</dbReference>
<dbReference type="RefSeq" id="WP_301805396.1">
    <property type="nucleotide sequence ID" value="NZ_JAUJZH010000003.1"/>
</dbReference>
<protein>
    <submittedName>
        <fullName evidence="2">ABC transporter substrate-binding protein</fullName>
    </submittedName>
</protein>
<dbReference type="Gene3D" id="3.40.190.170">
    <property type="entry name" value="Bacterial extracellular solute-binding protein, family 7"/>
    <property type="match status" value="1"/>
</dbReference>
<dbReference type="EMBL" id="JAUKVY010000003">
    <property type="protein sequence ID" value="MDO1531834.1"/>
    <property type="molecule type" value="Genomic_DNA"/>
</dbReference>
<gene>
    <name evidence="2" type="ORF">Q2T77_06005</name>
</gene>
<evidence type="ECO:0000313" key="2">
    <source>
        <dbReference type="EMBL" id="MDO1531834.1"/>
    </source>
</evidence>
<organism evidence="2 3">
    <name type="scientific">Variovorax ginsengisoli</name>
    <dbReference type="NCBI Taxonomy" id="363844"/>
    <lineage>
        <taxon>Bacteria</taxon>
        <taxon>Pseudomonadati</taxon>
        <taxon>Pseudomonadota</taxon>
        <taxon>Betaproteobacteria</taxon>
        <taxon>Burkholderiales</taxon>
        <taxon>Comamonadaceae</taxon>
        <taxon>Variovorax</taxon>
    </lineage>
</organism>
<name>A0ABT8RYU5_9BURK</name>
<dbReference type="InterPro" id="IPR018389">
    <property type="entry name" value="DctP_fam"/>
</dbReference>
<dbReference type="Gene3D" id="3.40.190.10">
    <property type="entry name" value="Periplasmic binding protein-like II"/>
    <property type="match status" value="1"/>
</dbReference>
<keyword evidence="1" id="KW-0732">Signal</keyword>
<accession>A0ABT8RYU5</accession>
<proteinExistence type="predicted"/>
<reference evidence="2" key="1">
    <citation type="submission" date="2023-06" db="EMBL/GenBank/DDBJ databases">
        <authorList>
            <person name="Jiang Y."/>
            <person name="Liu Q."/>
        </authorList>
    </citation>
    <scope>NUCLEOTIDE SEQUENCE</scope>
    <source>
        <strain evidence="2">CGMCC 1.12090</strain>
    </source>
</reference>
<keyword evidence="3" id="KW-1185">Reference proteome</keyword>
<dbReference type="Proteomes" id="UP001169027">
    <property type="component" value="Unassembled WGS sequence"/>
</dbReference>
<evidence type="ECO:0000256" key="1">
    <source>
        <dbReference type="ARBA" id="ARBA00022729"/>
    </source>
</evidence>
<dbReference type="PANTHER" id="PTHR33376:SF5">
    <property type="entry name" value="EXTRACYTOPLASMIC SOLUTE RECEPTOR PROTEIN"/>
    <property type="match status" value="1"/>
</dbReference>
<comment type="caution">
    <text evidence="2">The sequence shown here is derived from an EMBL/GenBank/DDBJ whole genome shotgun (WGS) entry which is preliminary data.</text>
</comment>